<reference evidence="2 3" key="1">
    <citation type="submission" date="2019-06" db="EMBL/GenBank/DDBJ databases">
        <authorList>
            <person name="Livingstone P."/>
            <person name="Whitworth D."/>
        </authorList>
    </citation>
    <scope>NUCLEOTIDE SEQUENCE [LARGE SCALE GENOMIC DNA]</scope>
    <source>
        <strain evidence="2 3">AM401</strain>
    </source>
</reference>
<dbReference type="InterPro" id="IPR029052">
    <property type="entry name" value="Metallo-depent_PP-like"/>
</dbReference>
<name>A0A540WZJ1_9BACT</name>
<dbReference type="InterPro" id="IPR006179">
    <property type="entry name" value="5_nucleotidase/apyrase"/>
</dbReference>
<gene>
    <name evidence="2" type="ORF">FJV41_18790</name>
</gene>
<evidence type="ECO:0000313" key="3">
    <source>
        <dbReference type="Proteomes" id="UP000315369"/>
    </source>
</evidence>
<dbReference type="PANTHER" id="PTHR11575:SF24">
    <property type="entry name" value="5'-NUCLEOTIDASE"/>
    <property type="match status" value="1"/>
</dbReference>
<dbReference type="OrthoDB" id="5523333at2"/>
<protein>
    <submittedName>
        <fullName evidence="2">5'-nucleotidase</fullName>
    </submittedName>
</protein>
<keyword evidence="1" id="KW-0175">Coiled coil</keyword>
<evidence type="ECO:0000256" key="1">
    <source>
        <dbReference type="SAM" id="Coils"/>
    </source>
</evidence>
<feature type="coiled-coil region" evidence="1">
    <location>
        <begin position="236"/>
        <end position="279"/>
    </location>
</feature>
<proteinExistence type="predicted"/>
<dbReference type="SUPFAM" id="SSF56300">
    <property type="entry name" value="Metallo-dependent phosphatases"/>
    <property type="match status" value="1"/>
</dbReference>
<comment type="caution">
    <text evidence="2">The sequence shown here is derived from an EMBL/GenBank/DDBJ whole genome shotgun (WGS) entry which is preliminary data.</text>
</comment>
<dbReference type="Proteomes" id="UP000315369">
    <property type="component" value="Unassembled WGS sequence"/>
</dbReference>
<organism evidence="2 3">
    <name type="scientific">Myxococcus llanfairpwllgwyngyllgogerychwyrndrobwllllantysiliogogogochensis</name>
    <dbReference type="NCBI Taxonomy" id="2590453"/>
    <lineage>
        <taxon>Bacteria</taxon>
        <taxon>Pseudomonadati</taxon>
        <taxon>Myxococcota</taxon>
        <taxon>Myxococcia</taxon>
        <taxon>Myxococcales</taxon>
        <taxon>Cystobacterineae</taxon>
        <taxon>Myxococcaceae</taxon>
        <taxon>Myxococcus</taxon>
    </lineage>
</organism>
<dbReference type="GO" id="GO:0009166">
    <property type="term" value="P:nucleotide catabolic process"/>
    <property type="evidence" value="ECO:0007669"/>
    <property type="project" value="InterPro"/>
</dbReference>
<dbReference type="EMBL" id="VIFM01000069">
    <property type="protein sequence ID" value="TQF14421.1"/>
    <property type="molecule type" value="Genomic_DNA"/>
</dbReference>
<sequence length="323" mass="34076">MEQERAKGVPVLVLDAGNALFRSRDSGGAPDARARAELLLAQMDAQGTTAMAVGARDLNLGVDFLRKQTRKSKLKLLSANLVDAKGTLLFPASTVVDVGGLKVGVVGASPATTQPEPMEPLAQGKAAGVMRQGLPVAPAVAAEAKRLRQKERVDLVVLLAAVPYDEVLKLANEVEGVDFVMQSHEGRGSGIPQRMAMTTIVPPGDRGRQLAKLELSISGPGRFVDNSEVARTRDGLRIVETNLAKARERLAKSTDEVQKRSLESAVASLEARRTALEKTVAGGATPAARTHLLSYIQLGSDVPADPAVQKAVERIEPPGSAAH</sequence>
<evidence type="ECO:0000313" key="2">
    <source>
        <dbReference type="EMBL" id="TQF14421.1"/>
    </source>
</evidence>
<accession>A0A540WZJ1</accession>
<dbReference type="GO" id="GO:0030288">
    <property type="term" value="C:outer membrane-bounded periplasmic space"/>
    <property type="evidence" value="ECO:0007669"/>
    <property type="project" value="TreeGrafter"/>
</dbReference>
<dbReference type="Gene3D" id="3.60.21.10">
    <property type="match status" value="1"/>
</dbReference>
<keyword evidence="3" id="KW-1185">Reference proteome</keyword>
<dbReference type="PANTHER" id="PTHR11575">
    <property type="entry name" value="5'-NUCLEOTIDASE-RELATED"/>
    <property type="match status" value="1"/>
</dbReference>
<dbReference type="AlphaFoldDB" id="A0A540WZJ1"/>
<dbReference type="GO" id="GO:0016787">
    <property type="term" value="F:hydrolase activity"/>
    <property type="evidence" value="ECO:0007669"/>
    <property type="project" value="InterPro"/>
</dbReference>